<evidence type="ECO:0000313" key="1">
    <source>
        <dbReference type="EMBL" id="XCH24263.1"/>
    </source>
</evidence>
<dbReference type="Gene3D" id="2.60.40.10">
    <property type="entry name" value="Immunoglobulins"/>
    <property type="match status" value="1"/>
</dbReference>
<dbReference type="Pfam" id="PF09471">
    <property type="entry name" value="Peptidase_M64"/>
    <property type="match status" value="1"/>
</dbReference>
<dbReference type="Gene3D" id="3.40.390.10">
    <property type="entry name" value="Collagenase (Catalytic Domain)"/>
    <property type="match status" value="1"/>
</dbReference>
<dbReference type="NCBIfam" id="TIGR04183">
    <property type="entry name" value="Por_Secre_tail"/>
    <property type="match status" value="1"/>
</dbReference>
<dbReference type="GO" id="GO:0008237">
    <property type="term" value="F:metallopeptidase activity"/>
    <property type="evidence" value="ECO:0007669"/>
    <property type="project" value="InterPro"/>
</dbReference>
<sequence>MKGYFLIIWLLCTTTSAFGQHYRVDTLYKTGPLDNRINVVILGDGFMQEEMPKFAAEAKKFSDFFRSYEPFDRYRDYFNFFAIRTPSKDSGITNPGTAPDAYPDQPVEKKETFFGVSFGEQIHRLLTITKREVYSDLLASHLPAYDLVILLANTRYYGGAGGGVAIFSLEEQSNNIGVHEIGHTLADLADEYWQEPYGFYSREGPNITANGSTNTVKWKNWLNSPPIGVYQYGSEGEAARWYKPAQGTCLMEYINNGYCAVCREAVVERILGLVSPVDRVSPDTSAAIKLDKEVAFKLHMLKPSPNSLRIEWILNGKRISLNRDELIFKPHQVPDGSVLTATVFDSTALSRRNGAGNQRTKTIHWTLRSALRGVFEVVASADTVCAGDTITLTSYGCAGKLRWSTGQSARSISVAPSGAAIYKAECKTDDSPPLTFEIPVTVLPLPEAIAGNGGPYTVGQTVVLTASGGEAYRWSGPRNFTANTATASIPDAGIYSSGVYDVKVTGENGCSKTLQTEVKIEPVLSVDHEQRWLNISPNPARNLIRLETRLPGESRIVFYDQAGRVVLSKQFQSKTEVIIDVPEGIYIYRFTNGSREAQGKVAVQ</sequence>
<accession>A0AAU8FLI2</accession>
<proteinExistence type="predicted"/>
<dbReference type="RefSeq" id="WP_353719584.1">
    <property type="nucleotide sequence ID" value="NZ_CP159289.1"/>
</dbReference>
<reference evidence="1" key="1">
    <citation type="submission" date="2024-06" db="EMBL/GenBank/DDBJ databases">
        <title>Sequencing and assembly of the genome of Dyadobacter sp. strain 676, a symbiont of Cyamopsis tetragonoloba.</title>
        <authorList>
            <person name="Guro P."/>
            <person name="Sazanova A."/>
            <person name="Kuznetsova I."/>
            <person name="Belimov A."/>
            <person name="Safronova V."/>
        </authorList>
    </citation>
    <scope>NUCLEOTIDE SEQUENCE</scope>
    <source>
        <strain evidence="1">676</strain>
    </source>
</reference>
<dbReference type="InterPro" id="IPR013783">
    <property type="entry name" value="Ig-like_fold"/>
</dbReference>
<dbReference type="EMBL" id="CP159289">
    <property type="protein sequence ID" value="XCH24263.1"/>
    <property type="molecule type" value="Genomic_DNA"/>
</dbReference>
<protein>
    <submittedName>
        <fullName evidence="1">M64 family metallopeptidase</fullName>
    </submittedName>
</protein>
<dbReference type="AlphaFoldDB" id="A0AAU8FLI2"/>
<gene>
    <name evidence="1" type="ORF">ABV298_28815</name>
</gene>
<dbReference type="InterPro" id="IPR024079">
    <property type="entry name" value="MetalloPept_cat_dom_sf"/>
</dbReference>
<dbReference type="InterPro" id="IPR019026">
    <property type="entry name" value="Peptidase_M64_IgA"/>
</dbReference>
<organism evidence="1">
    <name type="scientific">Dyadobacter sp. 676</name>
    <dbReference type="NCBI Taxonomy" id="3088362"/>
    <lineage>
        <taxon>Bacteria</taxon>
        <taxon>Pseudomonadati</taxon>
        <taxon>Bacteroidota</taxon>
        <taxon>Cytophagia</taxon>
        <taxon>Cytophagales</taxon>
        <taxon>Spirosomataceae</taxon>
        <taxon>Dyadobacter</taxon>
    </lineage>
</organism>
<dbReference type="InterPro" id="IPR026444">
    <property type="entry name" value="Secre_tail"/>
</dbReference>
<name>A0AAU8FLI2_9BACT</name>